<gene>
    <name evidence="1" type="ORF">CEXT_494631</name>
</gene>
<name>A0AAV4WZS4_CAEEX</name>
<sequence>MNCQALWCVIIGHLNGFYVLDPTLSREHHNITPICCHHKLVQVLPSAVTGGLVFHICLPHGPLMEDEKKKGHC</sequence>
<dbReference type="AlphaFoldDB" id="A0AAV4WZS4"/>
<accession>A0AAV4WZS4</accession>
<proteinExistence type="predicted"/>
<evidence type="ECO:0000313" key="2">
    <source>
        <dbReference type="Proteomes" id="UP001054945"/>
    </source>
</evidence>
<reference evidence="1 2" key="1">
    <citation type="submission" date="2021-06" db="EMBL/GenBank/DDBJ databases">
        <title>Caerostris extrusa draft genome.</title>
        <authorList>
            <person name="Kono N."/>
            <person name="Arakawa K."/>
        </authorList>
    </citation>
    <scope>NUCLEOTIDE SEQUENCE [LARGE SCALE GENOMIC DNA]</scope>
</reference>
<comment type="caution">
    <text evidence="1">The sequence shown here is derived from an EMBL/GenBank/DDBJ whole genome shotgun (WGS) entry which is preliminary data.</text>
</comment>
<dbReference type="EMBL" id="BPLR01016988">
    <property type="protein sequence ID" value="GIY87868.1"/>
    <property type="molecule type" value="Genomic_DNA"/>
</dbReference>
<keyword evidence="2" id="KW-1185">Reference proteome</keyword>
<dbReference type="Proteomes" id="UP001054945">
    <property type="component" value="Unassembled WGS sequence"/>
</dbReference>
<organism evidence="1 2">
    <name type="scientific">Caerostris extrusa</name>
    <name type="common">Bark spider</name>
    <name type="synonym">Caerostris bankana</name>
    <dbReference type="NCBI Taxonomy" id="172846"/>
    <lineage>
        <taxon>Eukaryota</taxon>
        <taxon>Metazoa</taxon>
        <taxon>Ecdysozoa</taxon>
        <taxon>Arthropoda</taxon>
        <taxon>Chelicerata</taxon>
        <taxon>Arachnida</taxon>
        <taxon>Araneae</taxon>
        <taxon>Araneomorphae</taxon>
        <taxon>Entelegynae</taxon>
        <taxon>Araneoidea</taxon>
        <taxon>Araneidae</taxon>
        <taxon>Caerostris</taxon>
    </lineage>
</organism>
<evidence type="ECO:0000313" key="1">
    <source>
        <dbReference type="EMBL" id="GIY87868.1"/>
    </source>
</evidence>
<protein>
    <submittedName>
        <fullName evidence="1">Uncharacterized protein</fullName>
    </submittedName>
</protein>